<dbReference type="Proteomes" id="UP000268857">
    <property type="component" value="Unassembled WGS sequence"/>
</dbReference>
<keyword evidence="3" id="KW-1185">Reference proteome</keyword>
<dbReference type="OrthoDB" id="516049at2"/>
<evidence type="ECO:0000313" key="2">
    <source>
        <dbReference type="EMBL" id="RUR73374.1"/>
    </source>
</evidence>
<gene>
    <name evidence="2" type="ORF">PCC6912_57320</name>
</gene>
<dbReference type="RefSeq" id="WP_016876635.1">
    <property type="nucleotide sequence ID" value="NZ_AJLN01000146.1"/>
</dbReference>
<proteinExistence type="predicted"/>
<organism evidence="2 3">
    <name type="scientific">Chlorogloeopsis fritschii PCC 6912</name>
    <dbReference type="NCBI Taxonomy" id="211165"/>
    <lineage>
        <taxon>Bacteria</taxon>
        <taxon>Bacillati</taxon>
        <taxon>Cyanobacteriota</taxon>
        <taxon>Cyanophyceae</taxon>
        <taxon>Nostocales</taxon>
        <taxon>Chlorogloeopsidaceae</taxon>
        <taxon>Chlorogloeopsis</taxon>
    </lineage>
</organism>
<accession>A0A3S0XNE9</accession>
<comment type="caution">
    <text evidence="2">The sequence shown here is derived from an EMBL/GenBank/DDBJ whole genome shotgun (WGS) entry which is preliminary data.</text>
</comment>
<feature type="signal peptide" evidence="1">
    <location>
        <begin position="1"/>
        <end position="24"/>
    </location>
</feature>
<dbReference type="EMBL" id="RSCJ01000036">
    <property type="protein sequence ID" value="RUR73374.1"/>
    <property type="molecule type" value="Genomic_DNA"/>
</dbReference>
<reference evidence="2 3" key="1">
    <citation type="journal article" date="2019" name="Genome Biol. Evol.">
        <title>Day and night: Metabolic profiles and evolutionary relationships of six axenic non-marine cyanobacteria.</title>
        <authorList>
            <person name="Will S.E."/>
            <person name="Henke P."/>
            <person name="Boedeker C."/>
            <person name="Huang S."/>
            <person name="Brinkmann H."/>
            <person name="Rohde M."/>
            <person name="Jarek M."/>
            <person name="Friedl T."/>
            <person name="Seufert S."/>
            <person name="Schumacher M."/>
            <person name="Overmann J."/>
            <person name="Neumann-Schaal M."/>
            <person name="Petersen J."/>
        </authorList>
    </citation>
    <scope>NUCLEOTIDE SEQUENCE [LARGE SCALE GENOMIC DNA]</scope>
    <source>
        <strain evidence="2 3">PCC 6912</strain>
    </source>
</reference>
<evidence type="ECO:0000313" key="3">
    <source>
        <dbReference type="Proteomes" id="UP000268857"/>
    </source>
</evidence>
<dbReference type="AlphaFoldDB" id="A0A3S0XNE9"/>
<keyword evidence="1" id="KW-0732">Signal</keyword>
<evidence type="ECO:0000256" key="1">
    <source>
        <dbReference type="SAM" id="SignalP"/>
    </source>
</evidence>
<name>A0A3S0XNE9_CHLFR</name>
<protein>
    <submittedName>
        <fullName evidence="2">Uncharacterized protein</fullName>
    </submittedName>
</protein>
<sequence length="111" mass="11937">MLKKSFAFGLLAAGLMVAPGAAMAQQFNVQEVDQDGKAFGGSTVVNNAELKNDQQLIKHKNGRYCYSGSDGQFSAQRVNQKGEAAFHSAVVNNAELASRQQTVNIADCHNY</sequence>
<feature type="chain" id="PRO_5018671820" evidence="1">
    <location>
        <begin position="25"/>
        <end position="111"/>
    </location>
</feature>
<dbReference type="STRING" id="211165.GCA_000317285_06402"/>